<evidence type="ECO:0000313" key="3">
    <source>
        <dbReference type="EMBL" id="KAK3393327.1"/>
    </source>
</evidence>
<dbReference type="PANTHER" id="PTHR40407">
    <property type="entry name" value="MEMBRANE PROTEIN-LIKE PROTEIN"/>
    <property type="match status" value="1"/>
</dbReference>
<comment type="caution">
    <text evidence="3">The sequence shown here is derived from an EMBL/GenBank/DDBJ whole genome shotgun (WGS) entry which is preliminary data.</text>
</comment>
<feature type="transmembrane region" description="Helical" evidence="2">
    <location>
        <begin position="361"/>
        <end position="379"/>
    </location>
</feature>
<keyword evidence="2" id="KW-1133">Transmembrane helix</keyword>
<feature type="compositionally biased region" description="Basic and acidic residues" evidence="1">
    <location>
        <begin position="44"/>
        <end position="73"/>
    </location>
</feature>
<proteinExistence type="predicted"/>
<gene>
    <name evidence="3" type="ORF">B0H63DRAFT_457974</name>
</gene>
<keyword evidence="4" id="KW-1185">Reference proteome</keyword>
<keyword evidence="2" id="KW-0472">Membrane</keyword>
<dbReference type="PANTHER" id="PTHR40407:SF1">
    <property type="entry name" value="HEPARAN-ALPHA-GLUCOSAMINIDE N-ACETYLTRANSFERASE CATALYTIC DOMAIN-CONTAINING PROTEIN"/>
    <property type="match status" value="1"/>
</dbReference>
<evidence type="ECO:0000256" key="2">
    <source>
        <dbReference type="SAM" id="Phobius"/>
    </source>
</evidence>
<feature type="transmembrane region" description="Helical" evidence="2">
    <location>
        <begin position="456"/>
        <end position="481"/>
    </location>
</feature>
<feature type="transmembrane region" description="Helical" evidence="2">
    <location>
        <begin position="506"/>
        <end position="524"/>
    </location>
</feature>
<sequence>MKHHGDGPVTIPPQPDPAVQETTFAADSRAELDVLEPEAIPDQQQRDAELASPRDGDYGPFPDDDRRQGRQDSKPGSSKSSARALAPDLLRGLLMVLMAMDHNSLGLRSWPHGTAIDGEVDSGVVHEWNRPIAYVIRTLTHLCAPGFTFLLGMGVVYFGQSRTNLGWSTARMLRHFLTRFFVLTLVTEVMGLGITMGQVWFFNIVLFALAFDYLVAGLLWLAVASSEQTLASLLLKVLPEQKDDDAAEPLLQSREGEVDGVAPDRTIIRAADISWHLHNAVLLGLSFATIWWNHWFSPTNGDCGVEPVPKLPNSNWYRLWFYFIEGPHVLSGFPPLAWLSFAILGLLYGRIILARSWTAKVILTGNAFAAVGFFLLFAMTRVFRFGNLSEGCLQMPEHTKAPNSNQYLTSVPSFFYITKYPPDVAFWSFTMAGNFLFLALFGAIPARFATRLFKVLLVFGTSALFFYVLHIPLLFSIGGFVRARFGHTMNFKEPFGDGLAFGVDNLWAYFGHLALALGILYPLCRWYGGFKQTKSPDSLWRFF</sequence>
<protein>
    <recommendedName>
        <fullName evidence="5">Heparan-alpha-glucosaminide N-acetyltransferase catalytic domain-containing protein</fullName>
    </recommendedName>
</protein>
<dbReference type="Proteomes" id="UP001285441">
    <property type="component" value="Unassembled WGS sequence"/>
</dbReference>
<evidence type="ECO:0008006" key="5">
    <source>
        <dbReference type="Google" id="ProtNLM"/>
    </source>
</evidence>
<keyword evidence="2" id="KW-0812">Transmembrane</keyword>
<feature type="transmembrane region" description="Helical" evidence="2">
    <location>
        <begin position="204"/>
        <end position="223"/>
    </location>
</feature>
<evidence type="ECO:0000256" key="1">
    <source>
        <dbReference type="SAM" id="MobiDB-lite"/>
    </source>
</evidence>
<feature type="transmembrane region" description="Helical" evidence="2">
    <location>
        <begin position="275"/>
        <end position="292"/>
    </location>
</feature>
<reference evidence="3" key="1">
    <citation type="journal article" date="2023" name="Mol. Phylogenet. Evol.">
        <title>Genome-scale phylogeny and comparative genomics of the fungal order Sordariales.</title>
        <authorList>
            <person name="Hensen N."/>
            <person name="Bonometti L."/>
            <person name="Westerberg I."/>
            <person name="Brannstrom I.O."/>
            <person name="Guillou S."/>
            <person name="Cros-Aarteil S."/>
            <person name="Calhoun S."/>
            <person name="Haridas S."/>
            <person name="Kuo A."/>
            <person name="Mondo S."/>
            <person name="Pangilinan J."/>
            <person name="Riley R."/>
            <person name="LaButti K."/>
            <person name="Andreopoulos B."/>
            <person name="Lipzen A."/>
            <person name="Chen C."/>
            <person name="Yan M."/>
            <person name="Daum C."/>
            <person name="Ng V."/>
            <person name="Clum A."/>
            <person name="Steindorff A."/>
            <person name="Ohm R.A."/>
            <person name="Martin F."/>
            <person name="Silar P."/>
            <person name="Natvig D.O."/>
            <person name="Lalanne C."/>
            <person name="Gautier V."/>
            <person name="Ament-Velasquez S.L."/>
            <person name="Kruys A."/>
            <person name="Hutchinson M.I."/>
            <person name="Powell A.J."/>
            <person name="Barry K."/>
            <person name="Miller A.N."/>
            <person name="Grigoriev I.V."/>
            <person name="Debuchy R."/>
            <person name="Gladieux P."/>
            <person name="Hiltunen Thoren M."/>
            <person name="Johannesson H."/>
        </authorList>
    </citation>
    <scope>NUCLEOTIDE SEQUENCE</scope>
    <source>
        <strain evidence="3">CBS 232.78</strain>
    </source>
</reference>
<feature type="transmembrane region" description="Helical" evidence="2">
    <location>
        <begin position="139"/>
        <end position="159"/>
    </location>
</feature>
<feature type="region of interest" description="Disordered" evidence="1">
    <location>
        <begin position="1"/>
        <end position="82"/>
    </location>
</feature>
<dbReference type="AlphaFoldDB" id="A0AAE0P4T1"/>
<dbReference type="EMBL" id="JAULSW010000001">
    <property type="protein sequence ID" value="KAK3393327.1"/>
    <property type="molecule type" value="Genomic_DNA"/>
</dbReference>
<name>A0AAE0P4T1_9PEZI</name>
<evidence type="ECO:0000313" key="4">
    <source>
        <dbReference type="Proteomes" id="UP001285441"/>
    </source>
</evidence>
<accession>A0AAE0P4T1</accession>
<feature type="transmembrane region" description="Helical" evidence="2">
    <location>
        <begin position="424"/>
        <end position="444"/>
    </location>
</feature>
<feature type="transmembrane region" description="Helical" evidence="2">
    <location>
        <begin position="329"/>
        <end position="349"/>
    </location>
</feature>
<feature type="transmembrane region" description="Helical" evidence="2">
    <location>
        <begin position="180"/>
        <end position="198"/>
    </location>
</feature>
<reference evidence="3" key="2">
    <citation type="submission" date="2023-06" db="EMBL/GenBank/DDBJ databases">
        <authorList>
            <consortium name="Lawrence Berkeley National Laboratory"/>
            <person name="Haridas S."/>
            <person name="Hensen N."/>
            <person name="Bonometti L."/>
            <person name="Westerberg I."/>
            <person name="Brannstrom I.O."/>
            <person name="Guillou S."/>
            <person name="Cros-Aarteil S."/>
            <person name="Calhoun S."/>
            <person name="Kuo A."/>
            <person name="Mondo S."/>
            <person name="Pangilinan J."/>
            <person name="Riley R."/>
            <person name="LaButti K."/>
            <person name="Andreopoulos B."/>
            <person name="Lipzen A."/>
            <person name="Chen C."/>
            <person name="Yanf M."/>
            <person name="Daum C."/>
            <person name="Ng V."/>
            <person name="Clum A."/>
            <person name="Steindorff A."/>
            <person name="Ohm R."/>
            <person name="Martin F."/>
            <person name="Silar P."/>
            <person name="Natvig D."/>
            <person name="Lalanne C."/>
            <person name="Gautier V."/>
            <person name="Ament-velasquez S.L."/>
            <person name="Kruys A."/>
            <person name="Hutchinson M.I."/>
            <person name="Powell A.J."/>
            <person name="Barry K."/>
            <person name="Miller A.N."/>
            <person name="Grigoriev I.V."/>
            <person name="Debuchy R."/>
            <person name="Gladieux P."/>
            <person name="Thoren M.H."/>
            <person name="Johannesson H."/>
        </authorList>
    </citation>
    <scope>NUCLEOTIDE SEQUENCE</scope>
    <source>
        <strain evidence="3">CBS 232.78</strain>
    </source>
</reference>
<organism evidence="3 4">
    <name type="scientific">Podospora didyma</name>
    <dbReference type="NCBI Taxonomy" id="330526"/>
    <lineage>
        <taxon>Eukaryota</taxon>
        <taxon>Fungi</taxon>
        <taxon>Dikarya</taxon>
        <taxon>Ascomycota</taxon>
        <taxon>Pezizomycotina</taxon>
        <taxon>Sordariomycetes</taxon>
        <taxon>Sordariomycetidae</taxon>
        <taxon>Sordariales</taxon>
        <taxon>Podosporaceae</taxon>
        <taxon>Podospora</taxon>
    </lineage>
</organism>